<dbReference type="AlphaFoldDB" id="A0A8T0GGS1"/>
<evidence type="ECO:0000313" key="1">
    <source>
        <dbReference type="EMBL" id="KAG0557359.1"/>
    </source>
</evidence>
<dbReference type="Proteomes" id="UP000822688">
    <property type="component" value="Chromosome 11"/>
</dbReference>
<evidence type="ECO:0008006" key="3">
    <source>
        <dbReference type="Google" id="ProtNLM"/>
    </source>
</evidence>
<dbReference type="PANTHER" id="PTHR31479">
    <property type="entry name" value="ALPHA/BETA-HYDROLASES SUPERFAMILY PROTEIN"/>
    <property type="match status" value="1"/>
</dbReference>
<accession>A0A8T0GGS1</accession>
<name>A0A8T0GGS1_CERPU</name>
<keyword evidence="2" id="KW-1185">Reference proteome</keyword>
<dbReference type="InterPro" id="IPR029058">
    <property type="entry name" value="AB_hydrolase_fold"/>
</dbReference>
<protein>
    <recommendedName>
        <fullName evidence="3">Fungal lipase-like domain-containing protein</fullName>
    </recommendedName>
</protein>
<organism evidence="1 2">
    <name type="scientific">Ceratodon purpureus</name>
    <name type="common">Fire moss</name>
    <name type="synonym">Dicranum purpureum</name>
    <dbReference type="NCBI Taxonomy" id="3225"/>
    <lineage>
        <taxon>Eukaryota</taxon>
        <taxon>Viridiplantae</taxon>
        <taxon>Streptophyta</taxon>
        <taxon>Embryophyta</taxon>
        <taxon>Bryophyta</taxon>
        <taxon>Bryophytina</taxon>
        <taxon>Bryopsida</taxon>
        <taxon>Dicranidae</taxon>
        <taxon>Pseudoditrichales</taxon>
        <taxon>Ditrichaceae</taxon>
        <taxon>Ceratodon</taxon>
    </lineage>
</organism>
<dbReference type="SUPFAM" id="SSF53474">
    <property type="entry name" value="alpha/beta-Hydrolases"/>
    <property type="match status" value="1"/>
</dbReference>
<evidence type="ECO:0000313" key="2">
    <source>
        <dbReference type="Proteomes" id="UP000822688"/>
    </source>
</evidence>
<reference evidence="1 2" key="1">
    <citation type="submission" date="2020-06" db="EMBL/GenBank/DDBJ databases">
        <title>WGS assembly of Ceratodon purpureus strain R40.</title>
        <authorList>
            <person name="Carey S.B."/>
            <person name="Jenkins J."/>
            <person name="Shu S."/>
            <person name="Lovell J.T."/>
            <person name="Sreedasyam A."/>
            <person name="Maumus F."/>
            <person name="Tiley G.P."/>
            <person name="Fernandez-Pozo N."/>
            <person name="Barry K."/>
            <person name="Chen C."/>
            <person name="Wang M."/>
            <person name="Lipzen A."/>
            <person name="Daum C."/>
            <person name="Saski C.A."/>
            <person name="Payton A.C."/>
            <person name="Mcbreen J.C."/>
            <person name="Conrad R.E."/>
            <person name="Kollar L.M."/>
            <person name="Olsson S."/>
            <person name="Huttunen S."/>
            <person name="Landis J.B."/>
            <person name="Wickett N.J."/>
            <person name="Johnson M.G."/>
            <person name="Rensing S.A."/>
            <person name="Grimwood J."/>
            <person name="Schmutz J."/>
            <person name="Mcdaniel S.F."/>
        </authorList>
    </citation>
    <scope>NUCLEOTIDE SEQUENCE [LARGE SCALE GENOMIC DNA]</scope>
    <source>
        <strain evidence="1 2">R40</strain>
    </source>
</reference>
<dbReference type="PANTHER" id="PTHR31479:SF2">
    <property type="entry name" value="ALPHA_BETA-HYDROLASES SUPERFAMILY PROTEIN"/>
    <property type="match status" value="1"/>
</dbReference>
<dbReference type="EMBL" id="CM026432">
    <property type="protein sequence ID" value="KAG0557359.1"/>
    <property type="molecule type" value="Genomic_DNA"/>
</dbReference>
<proteinExistence type="predicted"/>
<comment type="caution">
    <text evidence="1">The sequence shown here is derived from an EMBL/GenBank/DDBJ whole genome shotgun (WGS) entry which is preliminary data.</text>
</comment>
<gene>
    <name evidence="1" type="ORF">KC19_11G123200</name>
</gene>
<sequence>MENARYCRCVCVAGHSLGAALALQATRVLALLEPNGVLLETHLFNPPNCSPDVVLKKGFTGVVNGVSDSMGPILGDRYTTAARDKGKKVADIIDQAVRDLINVLPFVKRHKEEMNDEAQKLKQVGYAPYIYVNEKDPICNEYIKYFKPGELSTPPSPPTTSTTAPLGELSPWTRLRSRSAHMVPRAHLFINHWAEGPSEAHRLHQWFLYPTVNLEEYVAKSDEGEVSGCGITQWFLC</sequence>